<evidence type="ECO:0000313" key="1">
    <source>
        <dbReference type="EMBL" id="RPB08068.1"/>
    </source>
</evidence>
<dbReference type="EMBL" id="ML119169">
    <property type="protein sequence ID" value="RPB08068.1"/>
    <property type="molecule type" value="Genomic_DNA"/>
</dbReference>
<organism evidence="1 2">
    <name type="scientific">Morchella conica CCBAS932</name>
    <dbReference type="NCBI Taxonomy" id="1392247"/>
    <lineage>
        <taxon>Eukaryota</taxon>
        <taxon>Fungi</taxon>
        <taxon>Dikarya</taxon>
        <taxon>Ascomycota</taxon>
        <taxon>Pezizomycotina</taxon>
        <taxon>Pezizomycetes</taxon>
        <taxon>Pezizales</taxon>
        <taxon>Morchellaceae</taxon>
        <taxon>Morchella</taxon>
    </lineage>
</organism>
<sequence>MGSGGKQFLNNDVPAVPLESFPPHGILASAYKPRHLDIYGSPLAETPVTTYGSTWEQGYQAKLEENQKKTYERKGIKKMIKRTVCGLKTWLSKQSLCGKRDEEKGPGARAVGLGLGDCDDSRGIVWIDEGARSSQASFMEEKRGCRNSEHIEAIITVREVSGA</sequence>
<dbReference type="InParanoid" id="A0A3N4KF11"/>
<dbReference type="OrthoDB" id="10300425at2759"/>
<dbReference type="AlphaFoldDB" id="A0A3N4KF11"/>
<name>A0A3N4KF11_9PEZI</name>
<keyword evidence="2" id="KW-1185">Reference proteome</keyword>
<dbReference type="Proteomes" id="UP000277580">
    <property type="component" value="Unassembled WGS sequence"/>
</dbReference>
<reference evidence="1 2" key="1">
    <citation type="journal article" date="2018" name="Nat. Ecol. Evol.">
        <title>Pezizomycetes genomes reveal the molecular basis of ectomycorrhizal truffle lifestyle.</title>
        <authorList>
            <person name="Murat C."/>
            <person name="Payen T."/>
            <person name="Noel B."/>
            <person name="Kuo A."/>
            <person name="Morin E."/>
            <person name="Chen J."/>
            <person name="Kohler A."/>
            <person name="Krizsan K."/>
            <person name="Balestrini R."/>
            <person name="Da Silva C."/>
            <person name="Montanini B."/>
            <person name="Hainaut M."/>
            <person name="Levati E."/>
            <person name="Barry K.W."/>
            <person name="Belfiori B."/>
            <person name="Cichocki N."/>
            <person name="Clum A."/>
            <person name="Dockter R.B."/>
            <person name="Fauchery L."/>
            <person name="Guy J."/>
            <person name="Iotti M."/>
            <person name="Le Tacon F."/>
            <person name="Lindquist E.A."/>
            <person name="Lipzen A."/>
            <person name="Malagnac F."/>
            <person name="Mello A."/>
            <person name="Molinier V."/>
            <person name="Miyauchi S."/>
            <person name="Poulain J."/>
            <person name="Riccioni C."/>
            <person name="Rubini A."/>
            <person name="Sitrit Y."/>
            <person name="Splivallo R."/>
            <person name="Traeger S."/>
            <person name="Wang M."/>
            <person name="Zifcakova L."/>
            <person name="Wipf D."/>
            <person name="Zambonelli A."/>
            <person name="Paolocci F."/>
            <person name="Nowrousian M."/>
            <person name="Ottonello S."/>
            <person name="Baldrian P."/>
            <person name="Spatafora J.W."/>
            <person name="Henrissat B."/>
            <person name="Nagy L.G."/>
            <person name="Aury J.M."/>
            <person name="Wincker P."/>
            <person name="Grigoriev I.V."/>
            <person name="Bonfante P."/>
            <person name="Martin F.M."/>
        </authorList>
    </citation>
    <scope>NUCLEOTIDE SEQUENCE [LARGE SCALE GENOMIC DNA]</scope>
    <source>
        <strain evidence="1 2">CCBAS932</strain>
    </source>
</reference>
<protein>
    <submittedName>
        <fullName evidence="1">Uncharacterized protein</fullName>
    </submittedName>
</protein>
<proteinExistence type="predicted"/>
<evidence type="ECO:0000313" key="2">
    <source>
        <dbReference type="Proteomes" id="UP000277580"/>
    </source>
</evidence>
<gene>
    <name evidence="1" type="ORF">P167DRAFT_608997</name>
</gene>
<accession>A0A3N4KF11</accession>